<evidence type="ECO:0000313" key="1">
    <source>
        <dbReference type="EMBL" id="MCB4800385.1"/>
    </source>
</evidence>
<name>A0A9X1L320_9FLAO</name>
<reference evidence="1" key="1">
    <citation type="submission" date="2021-10" db="EMBL/GenBank/DDBJ databases">
        <title>Tamlana sargassums sp. nov., and Tamlana laminarinivorans sp. nov., two new bacteria isolated from the brown alga.</title>
        <authorList>
            <person name="Li J."/>
        </authorList>
    </citation>
    <scope>NUCLEOTIDE SEQUENCE</scope>
    <source>
        <strain evidence="1">PT2-4</strain>
    </source>
</reference>
<evidence type="ECO:0000313" key="2">
    <source>
        <dbReference type="Proteomes" id="UP001139199"/>
    </source>
</evidence>
<proteinExistence type="predicted"/>
<dbReference type="EMBL" id="JAJAPW010000089">
    <property type="protein sequence ID" value="MCB4800385.1"/>
    <property type="molecule type" value="Genomic_DNA"/>
</dbReference>
<comment type="caution">
    <text evidence="1">The sequence shown here is derived from an EMBL/GenBank/DDBJ whole genome shotgun (WGS) entry which is preliminary data.</text>
</comment>
<organism evidence="1 2">
    <name type="scientific">Neotamlana laminarinivorans</name>
    <dbReference type="NCBI Taxonomy" id="2883124"/>
    <lineage>
        <taxon>Bacteria</taxon>
        <taxon>Pseudomonadati</taxon>
        <taxon>Bacteroidota</taxon>
        <taxon>Flavobacteriia</taxon>
        <taxon>Flavobacteriales</taxon>
        <taxon>Flavobacteriaceae</taxon>
        <taxon>Neotamlana</taxon>
    </lineage>
</organism>
<sequence length="87" mass="9521">MGIIDTGYTPDESNLGVDGHLNNMRTYQEYTAPLPYVTTTSCIGDWDNASNWVHGDVWDISNTTPESAIVQIKGNMDIDANKTTVGL</sequence>
<protein>
    <submittedName>
        <fullName evidence="1">Uncharacterized protein</fullName>
    </submittedName>
</protein>
<keyword evidence="2" id="KW-1185">Reference proteome</keyword>
<gene>
    <name evidence="1" type="ORF">LG649_16170</name>
</gene>
<dbReference type="Proteomes" id="UP001139199">
    <property type="component" value="Unassembled WGS sequence"/>
</dbReference>
<dbReference type="RefSeq" id="WP_226544837.1">
    <property type="nucleotide sequence ID" value="NZ_JAJAPW010000089.1"/>
</dbReference>
<accession>A0A9X1L320</accession>
<feature type="non-terminal residue" evidence="1">
    <location>
        <position position="87"/>
    </location>
</feature>
<dbReference type="AlphaFoldDB" id="A0A9X1L320"/>